<evidence type="ECO:0000313" key="1">
    <source>
        <dbReference type="EMBL" id="KAJ2973750.1"/>
    </source>
</evidence>
<protein>
    <submittedName>
        <fullName evidence="1">Uncharacterized protein</fullName>
    </submittedName>
</protein>
<sequence>MRSEDEALDVFRRIRRGADPESVLRLIENADVMIDLAMSTDTKLRFAFPYLAAMPRFLLTPSNEYLQSPIYDVSFGDKTSKERSTARKLLGLEETESMPYFSHIPYFSPYHAASIVDPRLRKIKPSDWTVVSEDDNLMRAMLHHFFMYEYQWHTSFQKDYFLDDMVSGGRQFCSPLLVNSILAHASHSALGLSNRSEFWNPRTLGYRFMAEAKRLWDMERGNDRLTTVQAGPILYLALAICGADKIGNSYLIQSVVMAENLGLFQSTGCRVKGKEQDARDFTAWAIFCTQIFNQWYFQDRPLMDKPPSVPLPDPVENADWYGEIWLRYPSSDKLHPAHFGSVFRSHILLNMILNDIACNHFSRDDERPGFSIHSLLGYHEKIMQWYGDLPMQLTPSRIVLPSHLKLHMHYQSTVVRFMRVADQLQKQPIHSDLDQWMGVRTPQQLLFDATVALETLIRLYYIRHSFERMDTFLAQPLAELSAIRREDIGGEKGLLDTESVRSTLVLCAQGFRDQGFNHYLGQTLFHLTRSRMRPEDAALVDRCLYAGPQYQVPFAPVLAHQIYSDWPVDPVSAKEHQRLSAVLSRLDGVVLDSTESTP</sequence>
<dbReference type="Proteomes" id="UP001143910">
    <property type="component" value="Unassembled WGS sequence"/>
</dbReference>
<proteinExistence type="predicted"/>
<name>A0ACC1N3U5_9HYPO</name>
<organism evidence="1 2">
    <name type="scientific">Zarea fungicola</name>
    <dbReference type="NCBI Taxonomy" id="93591"/>
    <lineage>
        <taxon>Eukaryota</taxon>
        <taxon>Fungi</taxon>
        <taxon>Dikarya</taxon>
        <taxon>Ascomycota</taxon>
        <taxon>Pezizomycotina</taxon>
        <taxon>Sordariomycetes</taxon>
        <taxon>Hypocreomycetidae</taxon>
        <taxon>Hypocreales</taxon>
        <taxon>Cordycipitaceae</taxon>
        <taxon>Zarea</taxon>
    </lineage>
</organism>
<comment type="caution">
    <text evidence="1">The sequence shown here is derived from an EMBL/GenBank/DDBJ whole genome shotgun (WGS) entry which is preliminary data.</text>
</comment>
<reference evidence="1" key="1">
    <citation type="submission" date="2022-08" db="EMBL/GenBank/DDBJ databases">
        <title>Genome Sequence of Lecanicillium fungicola.</title>
        <authorList>
            <person name="Buettner E."/>
        </authorList>
    </citation>
    <scope>NUCLEOTIDE SEQUENCE</scope>
    <source>
        <strain evidence="1">Babe33</strain>
    </source>
</reference>
<dbReference type="EMBL" id="JANJQO010000925">
    <property type="protein sequence ID" value="KAJ2973750.1"/>
    <property type="molecule type" value="Genomic_DNA"/>
</dbReference>
<gene>
    <name evidence="1" type="ORF">NQ176_g6430</name>
</gene>
<keyword evidence="2" id="KW-1185">Reference proteome</keyword>
<accession>A0ACC1N3U5</accession>
<evidence type="ECO:0000313" key="2">
    <source>
        <dbReference type="Proteomes" id="UP001143910"/>
    </source>
</evidence>